<dbReference type="AlphaFoldDB" id="A0AAV1FC95"/>
<feature type="region of interest" description="Disordered" evidence="8">
    <location>
        <begin position="309"/>
        <end position="346"/>
    </location>
</feature>
<dbReference type="FunFam" id="3.30.160.60:FF:001732">
    <property type="entry name" value="Zgc:162936"/>
    <property type="match status" value="1"/>
</dbReference>
<feature type="domain" description="C2H2-type" evidence="9">
    <location>
        <begin position="460"/>
        <end position="487"/>
    </location>
</feature>
<feature type="domain" description="C2H2-type" evidence="9">
    <location>
        <begin position="536"/>
        <end position="563"/>
    </location>
</feature>
<dbReference type="Proteomes" id="UP001178508">
    <property type="component" value="Chromosome 6"/>
</dbReference>
<evidence type="ECO:0000256" key="5">
    <source>
        <dbReference type="ARBA" id="ARBA00022833"/>
    </source>
</evidence>
<dbReference type="GO" id="GO:0005694">
    <property type="term" value="C:chromosome"/>
    <property type="evidence" value="ECO:0007669"/>
    <property type="project" value="UniProtKB-ARBA"/>
</dbReference>
<dbReference type="PANTHER" id="PTHR24394">
    <property type="entry name" value="ZINC FINGER PROTEIN"/>
    <property type="match status" value="1"/>
</dbReference>
<feature type="compositionally biased region" description="Basic and acidic residues" evidence="8">
    <location>
        <begin position="225"/>
        <end position="238"/>
    </location>
</feature>
<protein>
    <submittedName>
        <fullName evidence="10">Zinc finger protein 260-like</fullName>
    </submittedName>
</protein>
<dbReference type="InterPro" id="IPR036236">
    <property type="entry name" value="Znf_C2H2_sf"/>
</dbReference>
<evidence type="ECO:0000256" key="3">
    <source>
        <dbReference type="ARBA" id="ARBA00022737"/>
    </source>
</evidence>
<accession>A0AAV1FC95</accession>
<evidence type="ECO:0000256" key="7">
    <source>
        <dbReference type="PROSITE-ProRule" id="PRU00042"/>
    </source>
</evidence>
<evidence type="ECO:0000256" key="8">
    <source>
        <dbReference type="SAM" id="MobiDB-lite"/>
    </source>
</evidence>
<dbReference type="FunFam" id="3.30.160.60:FF:000446">
    <property type="entry name" value="Zinc finger protein"/>
    <property type="match status" value="1"/>
</dbReference>
<feature type="region of interest" description="Disordered" evidence="8">
    <location>
        <begin position="210"/>
        <end position="252"/>
    </location>
</feature>
<keyword evidence="11" id="KW-1185">Reference proteome</keyword>
<dbReference type="PANTHER" id="PTHR24394:SF29">
    <property type="entry name" value="MYONEURIN"/>
    <property type="match status" value="1"/>
</dbReference>
<feature type="domain" description="C2H2-type" evidence="9">
    <location>
        <begin position="259"/>
        <end position="281"/>
    </location>
</feature>
<keyword evidence="5" id="KW-0862">Zinc</keyword>
<dbReference type="GO" id="GO:0045893">
    <property type="term" value="P:positive regulation of DNA-templated transcription"/>
    <property type="evidence" value="ECO:0007669"/>
    <property type="project" value="UniProtKB-ARBA"/>
</dbReference>
<organism evidence="10 11">
    <name type="scientific">Xyrichtys novacula</name>
    <name type="common">Pearly razorfish</name>
    <name type="synonym">Hemipteronotus novacula</name>
    <dbReference type="NCBI Taxonomy" id="13765"/>
    <lineage>
        <taxon>Eukaryota</taxon>
        <taxon>Metazoa</taxon>
        <taxon>Chordata</taxon>
        <taxon>Craniata</taxon>
        <taxon>Vertebrata</taxon>
        <taxon>Euteleostomi</taxon>
        <taxon>Actinopterygii</taxon>
        <taxon>Neopterygii</taxon>
        <taxon>Teleostei</taxon>
        <taxon>Neoteleostei</taxon>
        <taxon>Acanthomorphata</taxon>
        <taxon>Eupercaria</taxon>
        <taxon>Labriformes</taxon>
        <taxon>Labridae</taxon>
        <taxon>Xyrichtys</taxon>
    </lineage>
</organism>
<feature type="domain" description="C2H2-type" evidence="9">
    <location>
        <begin position="354"/>
        <end position="381"/>
    </location>
</feature>
<dbReference type="Pfam" id="PF12874">
    <property type="entry name" value="zf-met"/>
    <property type="match status" value="1"/>
</dbReference>
<dbReference type="GO" id="GO:0000981">
    <property type="term" value="F:DNA-binding transcription factor activity, RNA polymerase II-specific"/>
    <property type="evidence" value="ECO:0007669"/>
    <property type="project" value="TreeGrafter"/>
</dbReference>
<dbReference type="SUPFAM" id="SSF57667">
    <property type="entry name" value="beta-beta-alpha zinc fingers"/>
    <property type="match status" value="4"/>
</dbReference>
<feature type="region of interest" description="Disordered" evidence="8">
    <location>
        <begin position="152"/>
        <end position="198"/>
    </location>
</feature>
<comment type="subcellular location">
    <subcellularLocation>
        <location evidence="1">Nucleus</location>
    </subcellularLocation>
</comment>
<proteinExistence type="predicted"/>
<dbReference type="InterPro" id="IPR013087">
    <property type="entry name" value="Znf_C2H2_type"/>
</dbReference>
<feature type="domain" description="C2H2-type" evidence="9">
    <location>
        <begin position="382"/>
        <end position="410"/>
    </location>
</feature>
<dbReference type="SMART" id="SM00355">
    <property type="entry name" value="ZnF_C2H2"/>
    <property type="match status" value="7"/>
</dbReference>
<dbReference type="PROSITE" id="PS50157">
    <property type="entry name" value="ZINC_FINGER_C2H2_2"/>
    <property type="match status" value="6"/>
</dbReference>
<evidence type="ECO:0000256" key="1">
    <source>
        <dbReference type="ARBA" id="ARBA00004123"/>
    </source>
</evidence>
<dbReference type="PROSITE" id="PS00028">
    <property type="entry name" value="ZINC_FINGER_C2H2_1"/>
    <property type="match status" value="5"/>
</dbReference>
<feature type="domain" description="C2H2-type" evidence="9">
    <location>
        <begin position="564"/>
        <end position="587"/>
    </location>
</feature>
<name>A0AAV1FC95_XYRNO</name>
<dbReference type="GO" id="GO:0008270">
    <property type="term" value="F:zinc ion binding"/>
    <property type="evidence" value="ECO:0007669"/>
    <property type="project" value="UniProtKB-KW"/>
</dbReference>
<evidence type="ECO:0000313" key="10">
    <source>
        <dbReference type="EMBL" id="CAJ1058655.1"/>
    </source>
</evidence>
<evidence type="ECO:0000259" key="9">
    <source>
        <dbReference type="PROSITE" id="PS50157"/>
    </source>
</evidence>
<dbReference type="Gene3D" id="3.30.160.60">
    <property type="entry name" value="Classic Zinc Finger"/>
    <property type="match status" value="5"/>
</dbReference>
<reference evidence="10" key="1">
    <citation type="submission" date="2023-08" db="EMBL/GenBank/DDBJ databases">
        <authorList>
            <person name="Alioto T."/>
            <person name="Alioto T."/>
            <person name="Gomez Garrido J."/>
        </authorList>
    </citation>
    <scope>NUCLEOTIDE SEQUENCE</scope>
</reference>
<keyword evidence="2" id="KW-0479">Metal-binding</keyword>
<dbReference type="EMBL" id="OY660869">
    <property type="protein sequence ID" value="CAJ1058655.1"/>
    <property type="molecule type" value="Genomic_DNA"/>
</dbReference>
<sequence>MSDHMMKEFGALLNTTLEAVLKRATFEIMKIFEYSLHDHQLELGRKGEEIVQLKVKLQRAELKLRDAVGTEDGGAEMNNQMIEAQREPEEDTTDQKPLVPEIDFEVPDDWCAPVGEDPTNPYDGVCPSVRLRRLSIPLKHVPIIKQEVAQQNIDTQKEEKGVRRSKRGSLSNNGNNQAQHESLTTLRQSGQHKQVRGDINILLHENAVRGAGLRRREKNSMGNEQDDRQSERQDRESEASNIKPAEPETTEKDSKKKAYTCKFCKKAFDCTFGLSVHVRSHKWCQGCKKEFPFPSMLTTHKSHCRKLQKKFSKKAPSSAAPEPTPSNNKVTGKEDSMAEPSQSSIHKAQPTKKFSCAFCGKLCCSGSSLQDHMRIHTGEKPFTCRVCLKKFRSKQALKLHVMRLHKDQLNSGDTNGGFAWTEPLEATKDSVSNSDDKRPHQVKKQTDGWQACGTRATKGYSCNLCSKLTKNRHLLIEHYRVHTREKPYECPGCHSRFRFRGQFTGHTKKCAQYNFQGDQVKLQWDEVKIEFDQEKFKCDVCGKKFLKRNVFKRHMSTHNRDWHISCKVCGKGFIAEAFLKKHMERFHESVSVTACAE</sequence>
<feature type="compositionally biased region" description="Polar residues" evidence="8">
    <location>
        <begin position="168"/>
        <end position="192"/>
    </location>
</feature>
<evidence type="ECO:0000256" key="2">
    <source>
        <dbReference type="ARBA" id="ARBA00022723"/>
    </source>
</evidence>
<evidence type="ECO:0000256" key="6">
    <source>
        <dbReference type="ARBA" id="ARBA00023242"/>
    </source>
</evidence>
<evidence type="ECO:0000313" key="11">
    <source>
        <dbReference type="Proteomes" id="UP001178508"/>
    </source>
</evidence>
<evidence type="ECO:0000256" key="4">
    <source>
        <dbReference type="ARBA" id="ARBA00022771"/>
    </source>
</evidence>
<keyword evidence="3" id="KW-0677">Repeat</keyword>
<dbReference type="GO" id="GO:0043565">
    <property type="term" value="F:sequence-specific DNA binding"/>
    <property type="evidence" value="ECO:0007669"/>
    <property type="project" value="UniProtKB-ARBA"/>
</dbReference>
<dbReference type="GO" id="GO:0005634">
    <property type="term" value="C:nucleus"/>
    <property type="evidence" value="ECO:0007669"/>
    <property type="project" value="UniProtKB-SubCell"/>
</dbReference>
<keyword evidence="4 7" id="KW-0863">Zinc-finger</keyword>
<keyword evidence="6" id="KW-0539">Nucleus</keyword>
<gene>
    <name evidence="10" type="ORF">XNOV1_A034956</name>
</gene>